<accession>A0A379KBA3</accession>
<dbReference type="AlphaFoldDB" id="A0A379KBA3"/>
<protein>
    <submittedName>
        <fullName evidence="1">Putative lipoprotein</fullName>
    </submittedName>
</protein>
<sequence>MRILTALSLTLVMTACGESAPTETVESLVANPERLKELREQCRADRAKLGDELCNAVAEATRQRFMGDGDVPYTPPTEEPKF</sequence>
<gene>
    <name evidence="1" type="ORF">NCTC10860_04384</name>
</gene>
<organism evidence="1 2">
    <name type="scientific">Ectopseudomonas oleovorans</name>
    <name type="common">Pseudomonas oleovorans</name>
    <dbReference type="NCBI Taxonomy" id="301"/>
    <lineage>
        <taxon>Bacteria</taxon>
        <taxon>Pseudomonadati</taxon>
        <taxon>Pseudomonadota</taxon>
        <taxon>Gammaproteobacteria</taxon>
        <taxon>Pseudomonadales</taxon>
        <taxon>Pseudomonadaceae</taxon>
        <taxon>Ectopseudomonas</taxon>
    </lineage>
</organism>
<dbReference type="EMBL" id="UGUW01000004">
    <property type="protein sequence ID" value="SUD61965.1"/>
    <property type="molecule type" value="Genomic_DNA"/>
</dbReference>
<name>A0A379KBA3_ECTOL</name>
<keyword evidence="1" id="KW-0449">Lipoprotein</keyword>
<dbReference type="Proteomes" id="UP000254084">
    <property type="component" value="Unassembled WGS sequence"/>
</dbReference>
<dbReference type="NCBIfam" id="NF033894">
    <property type="entry name" value="Eex_IncN"/>
    <property type="match status" value="1"/>
</dbReference>
<dbReference type="InterPro" id="IPR047937">
    <property type="entry name" value="Eex_IncN-like"/>
</dbReference>
<dbReference type="RefSeq" id="WP_084341218.1">
    <property type="nucleotide sequence ID" value="NZ_JBPQFX010000002.1"/>
</dbReference>
<proteinExistence type="predicted"/>
<evidence type="ECO:0000313" key="2">
    <source>
        <dbReference type="Proteomes" id="UP000254084"/>
    </source>
</evidence>
<reference evidence="1 2" key="1">
    <citation type="submission" date="2018-06" db="EMBL/GenBank/DDBJ databases">
        <authorList>
            <consortium name="Pathogen Informatics"/>
            <person name="Doyle S."/>
        </authorList>
    </citation>
    <scope>NUCLEOTIDE SEQUENCE [LARGE SCALE GENOMIC DNA]</scope>
    <source>
        <strain evidence="1 2">NCTC10860</strain>
    </source>
</reference>
<evidence type="ECO:0000313" key="1">
    <source>
        <dbReference type="EMBL" id="SUD61965.1"/>
    </source>
</evidence>
<dbReference type="PROSITE" id="PS51257">
    <property type="entry name" value="PROKAR_LIPOPROTEIN"/>
    <property type="match status" value="1"/>
</dbReference>